<sequence length="109" mass="12513">MQITLTKEQVKEAFGELRYMGADYCYRYDKETRKKTEEVEALRLHLGSMKLGNSVDIRLEATELPKIEPYSVVELENAVYDPYVMRGNYPTLVERVTCKGIRTVSGKSA</sequence>
<gene>
    <name evidence="1" type="ORF">DWW65_10340</name>
</gene>
<dbReference type="InterPro" id="IPR038620">
    <property type="entry name" value="YdcP-like_sf"/>
</dbReference>
<name>A0A3R6AHL1_9FIRM</name>
<dbReference type="RefSeq" id="WP_009245615.1">
    <property type="nucleotide sequence ID" value="NZ_JADNLX010000004.1"/>
</dbReference>
<dbReference type="AlphaFoldDB" id="A0A3R6AHL1"/>
<reference evidence="1 2" key="1">
    <citation type="submission" date="2018-08" db="EMBL/GenBank/DDBJ databases">
        <title>A genome reference for cultivated species of the human gut microbiota.</title>
        <authorList>
            <person name="Zou Y."/>
            <person name="Xue W."/>
            <person name="Luo G."/>
        </authorList>
    </citation>
    <scope>NUCLEOTIDE SEQUENCE [LARGE SCALE GENOMIC DNA]</scope>
    <source>
        <strain evidence="1 2">AF16-31</strain>
    </source>
</reference>
<protein>
    <submittedName>
        <fullName evidence="1">Uncharacterized protein</fullName>
    </submittedName>
</protein>
<accession>A0A3R6AHL1</accession>
<dbReference type="Proteomes" id="UP000285693">
    <property type="component" value="Unassembled WGS sequence"/>
</dbReference>
<organism evidence="1 2">
    <name type="scientific">Coprococcus comes</name>
    <dbReference type="NCBI Taxonomy" id="410072"/>
    <lineage>
        <taxon>Bacteria</taxon>
        <taxon>Bacillati</taxon>
        <taxon>Bacillota</taxon>
        <taxon>Clostridia</taxon>
        <taxon>Lachnospirales</taxon>
        <taxon>Lachnospiraceae</taxon>
        <taxon>Coprococcus</taxon>
    </lineage>
</organism>
<proteinExistence type="predicted"/>
<evidence type="ECO:0000313" key="1">
    <source>
        <dbReference type="EMBL" id="RGU45110.1"/>
    </source>
</evidence>
<evidence type="ECO:0000313" key="2">
    <source>
        <dbReference type="Proteomes" id="UP000285693"/>
    </source>
</evidence>
<dbReference type="Gene3D" id="2.40.50.390">
    <property type="entry name" value="Conjugative transposon protein, DUF961"/>
    <property type="match status" value="1"/>
</dbReference>
<dbReference type="EMBL" id="QRXY01000012">
    <property type="protein sequence ID" value="RGU45110.1"/>
    <property type="molecule type" value="Genomic_DNA"/>
</dbReference>
<comment type="caution">
    <text evidence="1">The sequence shown here is derived from an EMBL/GenBank/DDBJ whole genome shotgun (WGS) entry which is preliminary data.</text>
</comment>